<feature type="region of interest" description="Disordered" evidence="16">
    <location>
        <begin position="89"/>
        <end position="159"/>
    </location>
</feature>
<feature type="signal peptide" evidence="17">
    <location>
        <begin position="1"/>
        <end position="18"/>
    </location>
</feature>
<evidence type="ECO:0000256" key="2">
    <source>
        <dbReference type="ARBA" id="ARBA00004613"/>
    </source>
</evidence>
<feature type="binding site" description="axial binding residue" evidence="15">
    <location>
        <position position="45"/>
    </location>
    <ligand>
        <name>heme</name>
        <dbReference type="ChEBI" id="CHEBI:30413"/>
    </ligand>
    <ligandPart>
        <name>Fe</name>
        <dbReference type="ChEBI" id="CHEBI:18248"/>
    </ligandPart>
</feature>
<dbReference type="InterPro" id="IPR008427">
    <property type="entry name" value="Extracellular_membr_CFEM_dom"/>
</dbReference>
<keyword evidence="20" id="KW-1185">Reference proteome</keyword>
<dbReference type="STRING" id="554155.C5FK46"/>
<keyword evidence="8 15" id="KW-0479">Metal-binding</keyword>
<protein>
    <submittedName>
        <fullName evidence="19">Proline-rich antigen</fullName>
    </submittedName>
</protein>
<dbReference type="GO" id="GO:0046872">
    <property type="term" value="F:metal ion binding"/>
    <property type="evidence" value="ECO:0007669"/>
    <property type="project" value="UniProtKB-UniRule"/>
</dbReference>
<evidence type="ECO:0000313" key="19">
    <source>
        <dbReference type="EMBL" id="EEQ30068.1"/>
    </source>
</evidence>
<comment type="subcellular location">
    <subcellularLocation>
        <location evidence="1">Cell membrane</location>
        <topology evidence="1">Lipid-anchor</topology>
        <topology evidence="1">GPI-anchor</topology>
    </subcellularLocation>
    <subcellularLocation>
        <location evidence="2">Secreted</location>
    </subcellularLocation>
</comment>
<evidence type="ECO:0000256" key="12">
    <source>
        <dbReference type="ARBA" id="ARBA00023157"/>
    </source>
</evidence>
<keyword evidence="7" id="KW-0336">GPI-anchor</keyword>
<evidence type="ECO:0000256" key="7">
    <source>
        <dbReference type="ARBA" id="ARBA00022622"/>
    </source>
</evidence>
<evidence type="ECO:0000256" key="4">
    <source>
        <dbReference type="ARBA" id="ARBA00022475"/>
    </source>
</evidence>
<gene>
    <name evidence="19" type="ORF">MCYG_02887</name>
</gene>
<dbReference type="Pfam" id="PF05730">
    <property type="entry name" value="CFEM"/>
    <property type="match status" value="1"/>
</dbReference>
<accession>C5FK46</accession>
<dbReference type="EMBL" id="DS995703">
    <property type="protein sequence ID" value="EEQ30068.1"/>
    <property type="molecule type" value="Genomic_DNA"/>
</dbReference>
<dbReference type="GO" id="GO:0005886">
    <property type="term" value="C:plasma membrane"/>
    <property type="evidence" value="ECO:0007669"/>
    <property type="project" value="UniProtKB-SubCell"/>
</dbReference>
<evidence type="ECO:0000256" key="11">
    <source>
        <dbReference type="ARBA" id="ARBA00023136"/>
    </source>
</evidence>
<reference evidence="20" key="1">
    <citation type="journal article" date="2012" name="MBio">
        <title>Comparative genome analysis of Trichophyton rubrum and related dermatophytes reveals candidate genes involved in infection.</title>
        <authorList>
            <person name="Martinez D.A."/>
            <person name="Oliver B.G."/>
            <person name="Graeser Y."/>
            <person name="Goldberg J.M."/>
            <person name="Li W."/>
            <person name="Martinez-Rossi N.M."/>
            <person name="Monod M."/>
            <person name="Shelest E."/>
            <person name="Barton R.C."/>
            <person name="Birch E."/>
            <person name="Brakhage A.A."/>
            <person name="Chen Z."/>
            <person name="Gurr S.J."/>
            <person name="Heiman D."/>
            <person name="Heitman J."/>
            <person name="Kosti I."/>
            <person name="Rossi A."/>
            <person name="Saif S."/>
            <person name="Samalova M."/>
            <person name="Saunders C.W."/>
            <person name="Shea T."/>
            <person name="Summerbell R.C."/>
            <person name="Xu J."/>
            <person name="Young S."/>
            <person name="Zeng Q."/>
            <person name="Birren B.W."/>
            <person name="Cuomo C.A."/>
            <person name="White T.C."/>
        </authorList>
    </citation>
    <scope>NUCLEOTIDE SEQUENCE [LARGE SCALE GENOMIC DNA]</scope>
    <source>
        <strain evidence="20">ATCC MYA-4605 / CBS 113480</strain>
    </source>
</reference>
<comment type="caution">
    <text evidence="15">Lacks conserved residue(s) required for the propagation of feature annotation.</text>
</comment>
<organism evidence="19 20">
    <name type="scientific">Arthroderma otae (strain ATCC MYA-4605 / CBS 113480)</name>
    <name type="common">Microsporum canis</name>
    <dbReference type="NCBI Taxonomy" id="554155"/>
    <lineage>
        <taxon>Eukaryota</taxon>
        <taxon>Fungi</taxon>
        <taxon>Dikarya</taxon>
        <taxon>Ascomycota</taxon>
        <taxon>Pezizomycotina</taxon>
        <taxon>Eurotiomycetes</taxon>
        <taxon>Eurotiomycetidae</taxon>
        <taxon>Onygenales</taxon>
        <taxon>Arthrodermataceae</taxon>
        <taxon>Microsporum</taxon>
    </lineage>
</organism>
<evidence type="ECO:0000256" key="10">
    <source>
        <dbReference type="ARBA" id="ARBA00023004"/>
    </source>
</evidence>
<dbReference type="SMART" id="SM00747">
    <property type="entry name" value="CFEM"/>
    <property type="match status" value="1"/>
</dbReference>
<keyword evidence="10 15" id="KW-0408">Iron</keyword>
<dbReference type="HOGENOM" id="CLU_063084_2_1_1"/>
<keyword evidence="13" id="KW-0325">Glycoprotein</keyword>
<evidence type="ECO:0000256" key="8">
    <source>
        <dbReference type="ARBA" id="ARBA00022723"/>
    </source>
</evidence>
<name>C5FK46_ARTOC</name>
<keyword evidence="4" id="KW-1003">Cell membrane</keyword>
<evidence type="ECO:0000256" key="14">
    <source>
        <dbReference type="ARBA" id="ARBA00023288"/>
    </source>
</evidence>
<evidence type="ECO:0000256" key="5">
    <source>
        <dbReference type="ARBA" id="ARBA00022525"/>
    </source>
</evidence>
<keyword evidence="11" id="KW-0472">Membrane</keyword>
<keyword evidence="6 15" id="KW-0349">Heme</keyword>
<dbReference type="GeneID" id="9224747"/>
<dbReference type="GO" id="GO:0005576">
    <property type="term" value="C:extracellular region"/>
    <property type="evidence" value="ECO:0007669"/>
    <property type="project" value="UniProtKB-SubCell"/>
</dbReference>
<dbReference type="OrthoDB" id="3767534at2759"/>
<feature type="compositionally biased region" description="Gly residues" evidence="16">
    <location>
        <begin position="134"/>
        <end position="146"/>
    </location>
</feature>
<evidence type="ECO:0000256" key="6">
    <source>
        <dbReference type="ARBA" id="ARBA00022617"/>
    </source>
</evidence>
<dbReference type="Proteomes" id="UP000002035">
    <property type="component" value="Unassembled WGS sequence"/>
</dbReference>
<keyword evidence="14" id="KW-0449">Lipoprotein</keyword>
<keyword evidence="12 15" id="KW-1015">Disulfide bond</keyword>
<dbReference type="RefSeq" id="XP_002847381.1">
    <property type="nucleotide sequence ID" value="XM_002847335.1"/>
</dbReference>
<evidence type="ECO:0000256" key="9">
    <source>
        <dbReference type="ARBA" id="ARBA00022729"/>
    </source>
</evidence>
<dbReference type="InterPro" id="IPR051735">
    <property type="entry name" value="CFEM_domain"/>
</dbReference>
<comment type="similarity">
    <text evidence="3">Belongs to the RBT5 family.</text>
</comment>
<evidence type="ECO:0000256" key="15">
    <source>
        <dbReference type="PROSITE-ProRule" id="PRU01356"/>
    </source>
</evidence>
<keyword evidence="9 17" id="KW-0732">Signal</keyword>
<evidence type="ECO:0000256" key="1">
    <source>
        <dbReference type="ARBA" id="ARBA00004609"/>
    </source>
</evidence>
<dbReference type="PANTHER" id="PTHR37928:SF2">
    <property type="entry name" value="GPI ANCHORED CFEM DOMAIN PROTEIN (AFU_ORTHOLOGUE AFUA_6G10580)"/>
    <property type="match status" value="1"/>
</dbReference>
<evidence type="ECO:0000259" key="18">
    <source>
        <dbReference type="PROSITE" id="PS52012"/>
    </source>
</evidence>
<evidence type="ECO:0000256" key="17">
    <source>
        <dbReference type="SAM" id="SignalP"/>
    </source>
</evidence>
<sequence>MKFSQAVVALAAATVVSAQLPDVPPCSLSCFVDALGSDGCSDLTDFKCHCSKAELPSKITPCVKAACPVEDQIKVSNAVVDQCSKAGNPISIPPVGESSSEPAESSTEAPTASPTESESTPAPSTTAAPTGTGSPSGTGAPGGPSGTGTFTNTGVPTQSTPIYTGAASGLTANVGGMGAALLALAAYL</sequence>
<proteinExistence type="inferred from homology"/>
<dbReference type="GO" id="GO:0098552">
    <property type="term" value="C:side of membrane"/>
    <property type="evidence" value="ECO:0007669"/>
    <property type="project" value="UniProtKB-KW"/>
</dbReference>
<dbReference type="PANTHER" id="PTHR37928">
    <property type="entry name" value="CFEM DOMAIN PROTEIN (AFU_ORTHOLOGUE AFUA_6G14090)"/>
    <property type="match status" value="1"/>
</dbReference>
<dbReference type="AlphaFoldDB" id="C5FK46"/>
<keyword evidence="5" id="KW-0964">Secreted</keyword>
<feature type="compositionally biased region" description="Polar residues" evidence="16">
    <location>
        <begin position="150"/>
        <end position="159"/>
    </location>
</feature>
<evidence type="ECO:0000256" key="3">
    <source>
        <dbReference type="ARBA" id="ARBA00010031"/>
    </source>
</evidence>
<dbReference type="OMA" id="HCQKPEL"/>
<dbReference type="PROSITE" id="PS52012">
    <property type="entry name" value="CFEM"/>
    <property type="match status" value="1"/>
</dbReference>
<dbReference type="eggNOG" id="ENOG502SD7M">
    <property type="taxonomic scope" value="Eukaryota"/>
</dbReference>
<feature type="disulfide bond" evidence="15">
    <location>
        <begin position="50"/>
        <end position="83"/>
    </location>
</feature>
<dbReference type="VEuPathDB" id="FungiDB:MCYG_02887"/>
<feature type="compositionally biased region" description="Low complexity" evidence="16">
    <location>
        <begin position="96"/>
        <end position="133"/>
    </location>
</feature>
<evidence type="ECO:0000313" key="20">
    <source>
        <dbReference type="Proteomes" id="UP000002035"/>
    </source>
</evidence>
<feature type="chain" id="PRO_5002951654" evidence="17">
    <location>
        <begin position="19"/>
        <end position="188"/>
    </location>
</feature>
<feature type="domain" description="CFEM" evidence="18">
    <location>
        <begin position="1"/>
        <end position="108"/>
    </location>
</feature>
<evidence type="ECO:0000256" key="16">
    <source>
        <dbReference type="SAM" id="MobiDB-lite"/>
    </source>
</evidence>
<evidence type="ECO:0000256" key="13">
    <source>
        <dbReference type="ARBA" id="ARBA00023180"/>
    </source>
</evidence>